<evidence type="ECO:0000313" key="2">
    <source>
        <dbReference type="Proteomes" id="UP001316087"/>
    </source>
</evidence>
<dbReference type="EMBL" id="JAKZFC010000002">
    <property type="protein sequence ID" value="MCH7321773.1"/>
    <property type="molecule type" value="Genomic_DNA"/>
</dbReference>
<dbReference type="RefSeq" id="WP_241368827.1">
    <property type="nucleotide sequence ID" value="NZ_JAKZFC010000002.1"/>
</dbReference>
<gene>
    <name evidence="1" type="ORF">LZ480_07685</name>
</gene>
<keyword evidence="2" id="KW-1185">Reference proteome</keyword>
<proteinExistence type="predicted"/>
<name>A0ABS9UCS8_9BACL</name>
<reference evidence="1 2" key="1">
    <citation type="submission" date="2022-03" db="EMBL/GenBank/DDBJ databases">
        <authorList>
            <person name="Jo J.-H."/>
            <person name="Im W.-T."/>
        </authorList>
    </citation>
    <scope>NUCLEOTIDE SEQUENCE [LARGE SCALE GENOMIC DNA]</scope>
    <source>
        <strain evidence="1 2">MA9</strain>
    </source>
</reference>
<comment type="caution">
    <text evidence="1">The sequence shown here is derived from an EMBL/GenBank/DDBJ whole genome shotgun (WGS) entry which is preliminary data.</text>
</comment>
<evidence type="ECO:0000313" key="1">
    <source>
        <dbReference type="EMBL" id="MCH7321773.1"/>
    </source>
</evidence>
<sequence>MKLKKEDYDFLAEHVPEIEKYAENKTTDSRFVHFELSDENFRNIQSDINFSIVAHGMDRQDTVNEIGKKLYIIYDLLPYLDEEDLEYFKE</sequence>
<organism evidence="1 2">
    <name type="scientific">Solibacillus palustris</name>
    <dbReference type="NCBI Taxonomy" id="2908203"/>
    <lineage>
        <taxon>Bacteria</taxon>
        <taxon>Bacillati</taxon>
        <taxon>Bacillota</taxon>
        <taxon>Bacilli</taxon>
        <taxon>Bacillales</taxon>
        <taxon>Caryophanaceae</taxon>
        <taxon>Solibacillus</taxon>
    </lineage>
</organism>
<accession>A0ABS9UCS8</accession>
<dbReference type="Proteomes" id="UP001316087">
    <property type="component" value="Unassembled WGS sequence"/>
</dbReference>
<protein>
    <submittedName>
        <fullName evidence="1">Uncharacterized protein</fullName>
    </submittedName>
</protein>